<dbReference type="Proteomes" id="UP001169242">
    <property type="component" value="Unassembled WGS sequence"/>
</dbReference>
<evidence type="ECO:0000259" key="7">
    <source>
        <dbReference type="Pfam" id="PF01979"/>
    </source>
</evidence>
<comment type="catalytic activity">
    <reaction evidence="5 6">
        <text>adenine + H2O + H(+) = hypoxanthine + NH4(+)</text>
        <dbReference type="Rhea" id="RHEA:23688"/>
        <dbReference type="ChEBI" id="CHEBI:15377"/>
        <dbReference type="ChEBI" id="CHEBI:15378"/>
        <dbReference type="ChEBI" id="CHEBI:16708"/>
        <dbReference type="ChEBI" id="CHEBI:17368"/>
        <dbReference type="ChEBI" id="CHEBI:28938"/>
        <dbReference type="EC" id="3.5.4.2"/>
    </reaction>
</comment>
<dbReference type="Gene3D" id="3.20.20.140">
    <property type="entry name" value="Metal-dependent hydrolases"/>
    <property type="match status" value="1"/>
</dbReference>
<dbReference type="Gene3D" id="2.30.40.10">
    <property type="entry name" value="Urease, subunit C, domain 1"/>
    <property type="match status" value="1"/>
</dbReference>
<protein>
    <recommendedName>
        <fullName evidence="2 6">Adenine deaminase</fullName>
        <shortName evidence="6">Adenase</shortName>
        <shortName evidence="6">Adenine aminase</shortName>
        <ecNumber evidence="2 6">3.5.4.2</ecNumber>
    </recommendedName>
</protein>
<dbReference type="InterPro" id="IPR006679">
    <property type="entry name" value="Adenine_deam"/>
</dbReference>
<dbReference type="Pfam" id="PF01979">
    <property type="entry name" value="Amidohydro_1"/>
    <property type="match status" value="1"/>
</dbReference>
<dbReference type="EC" id="3.5.4.2" evidence="2 6"/>
<accession>A0AA42J0T2</accession>
<dbReference type="RefSeq" id="WP_271012064.1">
    <property type="nucleotide sequence ID" value="NZ_JAQIFT010000040.1"/>
</dbReference>
<sequence length="575" mass="63028">MKRYLDVCRKLQKADLVLKNAKILNVFTKEWIEGDLAICDGRIIGIGSYVGVEEQDLSGRFVVPGFIDSHIHIESSMISPYAFSHTVLPFGTTTLIADPHEIANVSGLNGIRYMLKESENLPVSIYYMMPSCVPATPMESSGAILDAEDLQVLMDHPRILGLGEMMNFPGVLFGDPNVHAKLKVAGDKVIDGHAPGLKGDDLVAYAFSGIQTDHECSEMDEVLQRLRLGMAVQIRKGSAANNLYDIVSELVKTNLPLDRCVFCTDDKHIEHIFKDGHINSNIRESIALGIDPIEAICMATYYPARLYHLNKKGALAPGYDADLVIFDDLQAINPTHVMTNGNWQYIAGENVGSALLNNVDRRYEEIPGIFNSVNCDPIKEEDLVIPLVGNQAYVMGLIDFQILTSKLVCEVPTEAGHFKANETYSKLAVFERHHCTGQKGLAIIKNFNIRKGAIAQTIAHDSHNIVCVGDNDQDMVLAVNTLIEKQGGIVIVSEGKVVDHLNLPIAGLMSHLSASQVTDKLAALLAVAKTLGINDKIDPFLTLAFMALPVIPELKLTDRGLFDVGAFKHIPIQPE</sequence>
<proteinExistence type="inferred from homology"/>
<keyword evidence="3 6" id="KW-0378">Hydrolase</keyword>
<feature type="domain" description="Amidohydrolase-related" evidence="7">
    <location>
        <begin position="61"/>
        <end position="343"/>
    </location>
</feature>
<dbReference type="EMBL" id="JAQIFT010000040">
    <property type="protein sequence ID" value="MDA3731705.1"/>
    <property type="molecule type" value="Genomic_DNA"/>
</dbReference>
<dbReference type="SUPFAM" id="SSF51338">
    <property type="entry name" value="Composite domain of metallo-dependent hydrolases"/>
    <property type="match status" value="1"/>
</dbReference>
<gene>
    <name evidence="6 9" type="primary">ade</name>
    <name evidence="9" type="ORF">PBV87_09470</name>
</gene>
<dbReference type="InterPro" id="IPR026912">
    <property type="entry name" value="Adenine_deam_C"/>
</dbReference>
<keyword evidence="10" id="KW-1185">Reference proteome</keyword>
<dbReference type="GO" id="GO:0000034">
    <property type="term" value="F:adenine deaminase activity"/>
    <property type="evidence" value="ECO:0007669"/>
    <property type="project" value="UniProtKB-UniRule"/>
</dbReference>
<dbReference type="NCBIfam" id="TIGR01178">
    <property type="entry name" value="ade"/>
    <property type="match status" value="1"/>
</dbReference>
<name>A0AA42J0T2_9FIRM</name>
<dbReference type="GO" id="GO:0006146">
    <property type="term" value="P:adenine catabolic process"/>
    <property type="evidence" value="ECO:0007669"/>
    <property type="project" value="InterPro"/>
</dbReference>
<dbReference type="AlphaFoldDB" id="A0AA42J0T2"/>
<keyword evidence="4 6" id="KW-0464">Manganese</keyword>
<evidence type="ECO:0000256" key="1">
    <source>
        <dbReference type="ARBA" id="ARBA00006773"/>
    </source>
</evidence>
<evidence type="ECO:0000313" key="9">
    <source>
        <dbReference type="EMBL" id="MDA3731705.1"/>
    </source>
</evidence>
<dbReference type="InterPro" id="IPR011059">
    <property type="entry name" value="Metal-dep_hydrolase_composite"/>
</dbReference>
<evidence type="ECO:0000256" key="6">
    <source>
        <dbReference type="HAMAP-Rule" id="MF_01518"/>
    </source>
</evidence>
<organism evidence="9 10">
    <name type="scientific">Holtiella tumoricola</name>
    <dbReference type="NCBI Taxonomy" id="3018743"/>
    <lineage>
        <taxon>Bacteria</taxon>
        <taxon>Bacillati</taxon>
        <taxon>Bacillota</taxon>
        <taxon>Clostridia</taxon>
        <taxon>Lachnospirales</taxon>
        <taxon>Cellulosilyticaceae</taxon>
        <taxon>Holtiella</taxon>
    </lineage>
</organism>
<dbReference type="SUPFAM" id="SSF51556">
    <property type="entry name" value="Metallo-dependent hydrolases"/>
    <property type="match status" value="1"/>
</dbReference>
<dbReference type="InterPro" id="IPR006680">
    <property type="entry name" value="Amidohydro-rel"/>
</dbReference>
<reference evidence="9" key="1">
    <citation type="journal article" date="2023" name="Int. J. Syst. Evol. Microbiol.">
        <title>&lt;i&gt;Holtiella tumoricola&lt;/i&gt; gen. nov. sp. nov., isolated from a human clinical sample.</title>
        <authorList>
            <person name="Allen-Vercoe E."/>
            <person name="Daigneault M.C."/>
            <person name="Vancuren S.J."/>
            <person name="Cochrane K."/>
            <person name="O'Neal L.L."/>
            <person name="Sankaranarayanan K."/>
            <person name="Lawson P.A."/>
        </authorList>
    </citation>
    <scope>NUCLEOTIDE SEQUENCE</scope>
    <source>
        <strain evidence="9">CC70A</strain>
    </source>
</reference>
<evidence type="ECO:0000256" key="2">
    <source>
        <dbReference type="ARBA" id="ARBA00012782"/>
    </source>
</evidence>
<comment type="cofactor">
    <cofactor evidence="6">
        <name>Mn(2+)</name>
        <dbReference type="ChEBI" id="CHEBI:29035"/>
    </cofactor>
</comment>
<evidence type="ECO:0000313" key="10">
    <source>
        <dbReference type="Proteomes" id="UP001169242"/>
    </source>
</evidence>
<comment type="caution">
    <text evidence="9">The sequence shown here is derived from an EMBL/GenBank/DDBJ whole genome shotgun (WGS) entry which is preliminary data.</text>
</comment>
<dbReference type="Pfam" id="PF13382">
    <property type="entry name" value="Adenine_deam_C"/>
    <property type="match status" value="1"/>
</dbReference>
<evidence type="ECO:0000256" key="5">
    <source>
        <dbReference type="ARBA" id="ARBA00047720"/>
    </source>
</evidence>
<dbReference type="InterPro" id="IPR032466">
    <property type="entry name" value="Metal_Hydrolase"/>
</dbReference>
<evidence type="ECO:0000259" key="8">
    <source>
        <dbReference type="Pfam" id="PF13382"/>
    </source>
</evidence>
<dbReference type="PANTHER" id="PTHR11113">
    <property type="entry name" value="N-ACETYLGLUCOSAMINE-6-PHOSPHATE DEACETYLASE"/>
    <property type="match status" value="1"/>
</dbReference>
<dbReference type="CDD" id="cd01295">
    <property type="entry name" value="AdeC"/>
    <property type="match status" value="1"/>
</dbReference>
<comment type="similarity">
    <text evidence="1 6">Belongs to the metallo-dependent hydrolases superfamily. Adenine deaminase family.</text>
</comment>
<evidence type="ECO:0000256" key="3">
    <source>
        <dbReference type="ARBA" id="ARBA00022801"/>
    </source>
</evidence>
<dbReference type="HAMAP" id="MF_01518">
    <property type="entry name" value="Adenine_deamin"/>
    <property type="match status" value="1"/>
</dbReference>
<dbReference type="PANTHER" id="PTHR11113:SF2">
    <property type="entry name" value="ADENINE DEAMINASE"/>
    <property type="match status" value="1"/>
</dbReference>
<evidence type="ECO:0000256" key="4">
    <source>
        <dbReference type="ARBA" id="ARBA00023211"/>
    </source>
</evidence>
<feature type="domain" description="Adenine deaminase C-terminal" evidence="8">
    <location>
        <begin position="401"/>
        <end position="567"/>
    </location>
</feature>